<evidence type="ECO:0000256" key="2">
    <source>
        <dbReference type="ARBA" id="ARBA00023080"/>
    </source>
</evidence>
<organism evidence="4 5">
    <name type="scientific">Variovorax terrae</name>
    <dbReference type="NCBI Taxonomy" id="2923278"/>
    <lineage>
        <taxon>Bacteria</taxon>
        <taxon>Pseudomonadati</taxon>
        <taxon>Pseudomonadota</taxon>
        <taxon>Betaproteobacteria</taxon>
        <taxon>Burkholderiales</taxon>
        <taxon>Comamonadaceae</taxon>
        <taxon>Variovorax</taxon>
    </lineage>
</organism>
<dbReference type="NCBIfam" id="TIGR02274">
    <property type="entry name" value="dCTP_deam"/>
    <property type="match status" value="1"/>
</dbReference>
<dbReference type="PANTHER" id="PTHR42680:SF3">
    <property type="entry name" value="DCTP DEAMINASE"/>
    <property type="match status" value="1"/>
</dbReference>
<dbReference type="AlphaFoldDB" id="A0A9X1W060"/>
<reference evidence="4" key="1">
    <citation type="submission" date="2022-03" db="EMBL/GenBank/DDBJ databases">
        <authorList>
            <person name="Woo C.Y."/>
        </authorList>
    </citation>
    <scope>NUCLEOTIDE SEQUENCE</scope>
    <source>
        <strain evidence="4">CYS-02</strain>
    </source>
</reference>
<evidence type="ECO:0000313" key="5">
    <source>
        <dbReference type="Proteomes" id="UP001139447"/>
    </source>
</evidence>
<dbReference type="InterPro" id="IPR036157">
    <property type="entry name" value="dUTPase-like_sf"/>
</dbReference>
<dbReference type="SUPFAM" id="SSF51283">
    <property type="entry name" value="dUTPase-like"/>
    <property type="match status" value="1"/>
</dbReference>
<evidence type="ECO:0000256" key="1">
    <source>
        <dbReference type="ARBA" id="ARBA00022801"/>
    </source>
</evidence>
<feature type="region of interest" description="Disordered" evidence="3">
    <location>
        <begin position="209"/>
        <end position="231"/>
    </location>
</feature>
<dbReference type="Pfam" id="PF22769">
    <property type="entry name" value="DCD"/>
    <property type="match status" value="1"/>
</dbReference>
<gene>
    <name evidence="4" type="primary">dcd</name>
    <name evidence="4" type="ORF">MMF98_23155</name>
</gene>
<evidence type="ECO:0000256" key="3">
    <source>
        <dbReference type="SAM" id="MobiDB-lite"/>
    </source>
</evidence>
<protein>
    <submittedName>
        <fullName evidence="4">dCTP deaminase</fullName>
        <ecNumber evidence="4">3.5.4.13</ecNumber>
    </submittedName>
</protein>
<dbReference type="InterPro" id="IPR011962">
    <property type="entry name" value="dCTP_deaminase"/>
</dbReference>
<keyword evidence="2" id="KW-0546">Nucleotide metabolism</keyword>
<dbReference type="PANTHER" id="PTHR42680">
    <property type="entry name" value="DCTP DEAMINASE"/>
    <property type="match status" value="1"/>
</dbReference>
<dbReference type="Proteomes" id="UP001139447">
    <property type="component" value="Unassembled WGS sequence"/>
</dbReference>
<keyword evidence="1 4" id="KW-0378">Hydrolase</keyword>
<evidence type="ECO:0000313" key="4">
    <source>
        <dbReference type="EMBL" id="MCJ0766119.1"/>
    </source>
</evidence>
<sequence length="231" mass="25624">MRLLTHEELVASLSSTDAESIHLDPLLRPDQVGQVTVDLRLGYDFLVSVLTRSPAVELRPTPESKFRGIQTYFQETRRTLGERFVLYPHQLVLATTVEYLSLPSNIYTDISVRSSYARLGIGVSTSLQPGWRGCVPLELFNHGNTPVELVVGSCICQAKFFAIQNQVSYVREGATRKYFGSIRPVVSRAERDKDLAVLARLADTFYQDVGDGGFTPPPSAEVIPEDQPPAP</sequence>
<dbReference type="GO" id="GO:0006229">
    <property type="term" value="P:dUTP biosynthetic process"/>
    <property type="evidence" value="ECO:0007669"/>
    <property type="project" value="InterPro"/>
</dbReference>
<accession>A0A9X1W060</accession>
<dbReference type="GO" id="GO:0008829">
    <property type="term" value="F:dCTP deaminase activity"/>
    <property type="evidence" value="ECO:0007669"/>
    <property type="project" value="UniProtKB-EC"/>
</dbReference>
<dbReference type="CDD" id="cd07557">
    <property type="entry name" value="trimeric_dUTPase"/>
    <property type="match status" value="1"/>
</dbReference>
<comment type="caution">
    <text evidence="4">The sequence shown here is derived from an EMBL/GenBank/DDBJ whole genome shotgun (WGS) entry which is preliminary data.</text>
</comment>
<dbReference type="EMBL" id="JALGBI010000004">
    <property type="protein sequence ID" value="MCJ0766119.1"/>
    <property type="molecule type" value="Genomic_DNA"/>
</dbReference>
<name>A0A9X1W060_9BURK</name>
<dbReference type="InterPro" id="IPR033704">
    <property type="entry name" value="dUTPase_trimeric"/>
</dbReference>
<dbReference type="RefSeq" id="WP_243309722.1">
    <property type="nucleotide sequence ID" value="NZ_JALGBI010000004.1"/>
</dbReference>
<proteinExistence type="predicted"/>
<keyword evidence="5" id="KW-1185">Reference proteome</keyword>
<dbReference type="EC" id="3.5.4.13" evidence="4"/>
<dbReference type="Gene3D" id="2.70.40.10">
    <property type="match status" value="1"/>
</dbReference>